<sequence length="29" mass="3542">MIKTMVVEELIERRSENRNDNSRFIRASF</sequence>
<dbReference type="AlphaFoldDB" id="A0A0A8ZJP4"/>
<reference evidence="1" key="1">
    <citation type="submission" date="2014-09" db="EMBL/GenBank/DDBJ databases">
        <authorList>
            <person name="Magalhaes I.L.F."/>
            <person name="Oliveira U."/>
            <person name="Santos F.R."/>
            <person name="Vidigal T.H.D.A."/>
            <person name="Brescovit A.D."/>
            <person name="Santos A.J."/>
        </authorList>
    </citation>
    <scope>NUCLEOTIDE SEQUENCE</scope>
    <source>
        <tissue evidence="1">Shoot tissue taken approximately 20 cm above the soil surface</tissue>
    </source>
</reference>
<accession>A0A0A8ZJP4</accession>
<reference evidence="1" key="2">
    <citation type="journal article" date="2015" name="Data Brief">
        <title>Shoot transcriptome of the giant reed, Arundo donax.</title>
        <authorList>
            <person name="Barrero R.A."/>
            <person name="Guerrero F.D."/>
            <person name="Moolhuijzen P."/>
            <person name="Goolsby J.A."/>
            <person name="Tidwell J."/>
            <person name="Bellgard S.E."/>
            <person name="Bellgard M.I."/>
        </authorList>
    </citation>
    <scope>NUCLEOTIDE SEQUENCE</scope>
    <source>
        <tissue evidence="1">Shoot tissue taken approximately 20 cm above the soil surface</tissue>
    </source>
</reference>
<dbReference type="EMBL" id="GBRH01258864">
    <property type="protein sequence ID" value="JAD39031.1"/>
    <property type="molecule type" value="Transcribed_RNA"/>
</dbReference>
<protein>
    <submittedName>
        <fullName evidence="1">Uncharacterized protein</fullName>
    </submittedName>
</protein>
<organism evidence="1">
    <name type="scientific">Arundo donax</name>
    <name type="common">Giant reed</name>
    <name type="synonym">Donax arundinaceus</name>
    <dbReference type="NCBI Taxonomy" id="35708"/>
    <lineage>
        <taxon>Eukaryota</taxon>
        <taxon>Viridiplantae</taxon>
        <taxon>Streptophyta</taxon>
        <taxon>Embryophyta</taxon>
        <taxon>Tracheophyta</taxon>
        <taxon>Spermatophyta</taxon>
        <taxon>Magnoliopsida</taxon>
        <taxon>Liliopsida</taxon>
        <taxon>Poales</taxon>
        <taxon>Poaceae</taxon>
        <taxon>PACMAD clade</taxon>
        <taxon>Arundinoideae</taxon>
        <taxon>Arundineae</taxon>
        <taxon>Arundo</taxon>
    </lineage>
</organism>
<name>A0A0A8ZJP4_ARUDO</name>
<proteinExistence type="predicted"/>
<evidence type="ECO:0000313" key="1">
    <source>
        <dbReference type="EMBL" id="JAD39031.1"/>
    </source>
</evidence>